<evidence type="ECO:0000313" key="2">
    <source>
        <dbReference type="EMBL" id="SMX25827.1"/>
    </source>
</evidence>
<accession>A0A238J5F3</accession>
<keyword evidence="1" id="KW-1133">Transmembrane helix</keyword>
<organism evidence="2 3">
    <name type="scientific">Boseongicola aestuarii</name>
    <dbReference type="NCBI Taxonomy" id="1470561"/>
    <lineage>
        <taxon>Bacteria</taxon>
        <taxon>Pseudomonadati</taxon>
        <taxon>Pseudomonadota</taxon>
        <taxon>Alphaproteobacteria</taxon>
        <taxon>Rhodobacterales</taxon>
        <taxon>Paracoccaceae</taxon>
        <taxon>Boseongicola</taxon>
    </lineage>
</organism>
<feature type="transmembrane region" description="Helical" evidence="1">
    <location>
        <begin position="53"/>
        <end position="73"/>
    </location>
</feature>
<keyword evidence="1" id="KW-0472">Membrane</keyword>
<dbReference type="AlphaFoldDB" id="A0A238J5F3"/>
<dbReference type="EMBL" id="FXXQ01000033">
    <property type="protein sequence ID" value="SMX25827.1"/>
    <property type="molecule type" value="Genomic_DNA"/>
</dbReference>
<sequence length="127" mass="13952">MDLLAYALVIYLTTALPILGWRSFGAVFILLLLATWSATKYLDEITVSAGDGAAIGILVLGFLFIGITAWVGLFARSMSLIARQFGHFRPKSFWIEAAVFALWLGLMRVWGTDILVAISTILGDLQR</sequence>
<keyword evidence="1" id="KW-0812">Transmembrane</keyword>
<feature type="transmembrane region" description="Helical" evidence="1">
    <location>
        <begin position="93"/>
        <end position="122"/>
    </location>
</feature>
<name>A0A238J5F3_9RHOB</name>
<evidence type="ECO:0000313" key="3">
    <source>
        <dbReference type="Proteomes" id="UP000201838"/>
    </source>
</evidence>
<keyword evidence="3" id="KW-1185">Reference proteome</keyword>
<gene>
    <name evidence="2" type="ORF">BOA8489_03972</name>
</gene>
<dbReference type="Proteomes" id="UP000201838">
    <property type="component" value="Unassembled WGS sequence"/>
</dbReference>
<evidence type="ECO:0000256" key="1">
    <source>
        <dbReference type="SAM" id="Phobius"/>
    </source>
</evidence>
<dbReference type="RefSeq" id="WP_093975998.1">
    <property type="nucleotide sequence ID" value="NZ_FXXQ01000033.1"/>
</dbReference>
<proteinExistence type="predicted"/>
<protein>
    <submittedName>
        <fullName evidence="2">Uncharacterized protein</fullName>
    </submittedName>
</protein>
<reference evidence="2 3" key="1">
    <citation type="submission" date="2017-05" db="EMBL/GenBank/DDBJ databases">
        <authorList>
            <person name="Song R."/>
            <person name="Chenine A.L."/>
            <person name="Ruprecht R.M."/>
        </authorList>
    </citation>
    <scope>NUCLEOTIDE SEQUENCE [LARGE SCALE GENOMIC DNA]</scope>
    <source>
        <strain evidence="2 3">CECT 8489</strain>
    </source>
</reference>
<feature type="transmembrane region" description="Helical" evidence="1">
    <location>
        <begin position="7"/>
        <end position="33"/>
    </location>
</feature>